<evidence type="ECO:0000256" key="2">
    <source>
        <dbReference type="ARBA" id="ARBA00022475"/>
    </source>
</evidence>
<dbReference type="InterPro" id="IPR003810">
    <property type="entry name" value="Mntp/YtaF"/>
</dbReference>
<dbReference type="AlphaFoldDB" id="A0A0B1R3Z5"/>
<keyword evidence="1 8" id="KW-0813">Transport</keyword>
<gene>
    <name evidence="8" type="primary">mntP</name>
    <name evidence="9" type="ORF">QU24_19490</name>
</gene>
<dbReference type="HAMAP" id="MF_01521">
    <property type="entry name" value="MntP_pump"/>
    <property type="match status" value="1"/>
</dbReference>
<protein>
    <recommendedName>
        <fullName evidence="8">Putative manganese efflux pump MntP</fullName>
    </recommendedName>
</protein>
<dbReference type="InterPro" id="IPR022929">
    <property type="entry name" value="Put_MntP"/>
</dbReference>
<dbReference type="GO" id="GO:0005384">
    <property type="term" value="F:manganese ion transmembrane transporter activity"/>
    <property type="evidence" value="ECO:0007669"/>
    <property type="project" value="UniProtKB-UniRule"/>
</dbReference>
<name>A0A0B1R3Z5_9GAMM</name>
<keyword evidence="2 8" id="KW-1003">Cell membrane</keyword>
<feature type="transmembrane region" description="Helical" evidence="8">
    <location>
        <begin position="133"/>
        <end position="153"/>
    </location>
</feature>
<keyword evidence="5 8" id="KW-0406">Ion transport</keyword>
<keyword evidence="7 8" id="KW-0464">Manganese</keyword>
<sequence length="190" mass="20002">MSFYAVIILAFGMSMDAFAAAIGKGASLHRPPFKEVLRTGLIFGVIEAITPVIGWGIGLAASQFIMNWDHWVAFTLLFVLGARMIVEGIRKEADEPAEAPRRHGFWLLVTTAIATSLDAMAVGVGLAFLQVNIVVTALAIGAATTVMAASGMLLGRFLGAKIGKWAEILGGVVLIGIGSSILIEHLGLLN</sequence>
<evidence type="ECO:0000256" key="3">
    <source>
        <dbReference type="ARBA" id="ARBA00022692"/>
    </source>
</evidence>
<feature type="transmembrane region" description="Helical" evidence="8">
    <location>
        <begin position="106"/>
        <end position="127"/>
    </location>
</feature>
<dbReference type="EMBL" id="JTJJ01000085">
    <property type="protein sequence ID" value="KHJ66391.1"/>
    <property type="molecule type" value="Genomic_DNA"/>
</dbReference>
<feature type="transmembrane region" description="Helical" evidence="8">
    <location>
        <begin position="165"/>
        <end position="183"/>
    </location>
</feature>
<dbReference type="Proteomes" id="UP000030853">
    <property type="component" value="Unassembled WGS sequence"/>
</dbReference>
<comment type="subcellular location">
    <subcellularLocation>
        <location evidence="8">Cell membrane</location>
        <topology evidence="8">Multi-pass membrane protein</topology>
    </subcellularLocation>
</comment>
<keyword evidence="6 8" id="KW-0472">Membrane</keyword>
<keyword evidence="4 8" id="KW-1133">Transmembrane helix</keyword>
<evidence type="ECO:0000256" key="6">
    <source>
        <dbReference type="ARBA" id="ARBA00023136"/>
    </source>
</evidence>
<feature type="transmembrane region" description="Helical" evidence="8">
    <location>
        <begin position="6"/>
        <end position="28"/>
    </location>
</feature>
<evidence type="ECO:0000313" key="10">
    <source>
        <dbReference type="Proteomes" id="UP000030853"/>
    </source>
</evidence>
<evidence type="ECO:0000256" key="7">
    <source>
        <dbReference type="ARBA" id="ARBA00023211"/>
    </source>
</evidence>
<organism evidence="9 10">
    <name type="scientific">Pantoea rodasii</name>
    <dbReference type="NCBI Taxonomy" id="1076549"/>
    <lineage>
        <taxon>Bacteria</taxon>
        <taxon>Pseudomonadati</taxon>
        <taxon>Pseudomonadota</taxon>
        <taxon>Gammaproteobacteria</taxon>
        <taxon>Enterobacterales</taxon>
        <taxon>Erwiniaceae</taxon>
        <taxon>Pantoea</taxon>
    </lineage>
</organism>
<evidence type="ECO:0000256" key="4">
    <source>
        <dbReference type="ARBA" id="ARBA00022989"/>
    </source>
</evidence>
<evidence type="ECO:0000313" key="9">
    <source>
        <dbReference type="EMBL" id="KHJ66391.1"/>
    </source>
</evidence>
<feature type="transmembrane region" description="Helical" evidence="8">
    <location>
        <begin position="40"/>
        <end position="62"/>
    </location>
</feature>
<comment type="similarity">
    <text evidence="8">Belongs to the MntP (TC 9.B.29) family.</text>
</comment>
<evidence type="ECO:0000256" key="5">
    <source>
        <dbReference type="ARBA" id="ARBA00023065"/>
    </source>
</evidence>
<dbReference type="NCBIfam" id="NF008546">
    <property type="entry name" value="PRK11469.1"/>
    <property type="match status" value="1"/>
</dbReference>
<feature type="transmembrane region" description="Helical" evidence="8">
    <location>
        <begin position="68"/>
        <end position="86"/>
    </location>
</feature>
<keyword evidence="3 8" id="KW-0812">Transmembrane</keyword>
<dbReference type="GO" id="GO:0005886">
    <property type="term" value="C:plasma membrane"/>
    <property type="evidence" value="ECO:0007669"/>
    <property type="project" value="UniProtKB-SubCell"/>
</dbReference>
<dbReference type="Pfam" id="PF02659">
    <property type="entry name" value="Mntp"/>
    <property type="match status" value="1"/>
</dbReference>
<evidence type="ECO:0000256" key="1">
    <source>
        <dbReference type="ARBA" id="ARBA00022448"/>
    </source>
</evidence>
<reference evidence="9 10" key="1">
    <citation type="submission" date="2014-11" db="EMBL/GenBank/DDBJ databases">
        <title>Genome sequencing of Pantoea rodasii ND03.</title>
        <authorList>
            <person name="Muhamad Yunos N.Y."/>
            <person name="Chan K.-G."/>
        </authorList>
    </citation>
    <scope>NUCLEOTIDE SEQUENCE [LARGE SCALE GENOMIC DNA]</scope>
    <source>
        <strain evidence="9 10">ND03</strain>
    </source>
</reference>
<comment type="caution">
    <text evidence="9">The sequence shown here is derived from an EMBL/GenBank/DDBJ whole genome shotgun (WGS) entry which is preliminary data.</text>
</comment>
<dbReference type="RefSeq" id="WP_039334446.1">
    <property type="nucleotide sequence ID" value="NZ_JTJJ01000085.1"/>
</dbReference>
<evidence type="ECO:0000256" key="8">
    <source>
        <dbReference type="HAMAP-Rule" id="MF_01521"/>
    </source>
</evidence>
<dbReference type="PANTHER" id="PTHR35529">
    <property type="entry name" value="MANGANESE EFFLUX PUMP MNTP-RELATED"/>
    <property type="match status" value="1"/>
</dbReference>
<dbReference type="PANTHER" id="PTHR35529:SF1">
    <property type="entry name" value="MANGANESE EFFLUX PUMP MNTP-RELATED"/>
    <property type="match status" value="1"/>
</dbReference>
<comment type="function">
    <text evidence="8">Probably functions as a manganese efflux pump.</text>
</comment>
<accession>A0A0B1R3Z5</accession>
<proteinExistence type="inferred from homology"/>